<organism evidence="2 3">
    <name type="scientific">Comamonas serinivorans</name>
    <dbReference type="NCBI Taxonomy" id="1082851"/>
    <lineage>
        <taxon>Bacteria</taxon>
        <taxon>Pseudomonadati</taxon>
        <taxon>Pseudomonadota</taxon>
        <taxon>Betaproteobacteria</taxon>
        <taxon>Burkholderiales</taxon>
        <taxon>Comamonadaceae</taxon>
        <taxon>Comamonas</taxon>
    </lineage>
</organism>
<dbReference type="AlphaFoldDB" id="A0A1Y0ERV0"/>
<dbReference type="KEGG" id="cser:CCO03_18575"/>
<dbReference type="InterPro" id="IPR012434">
    <property type="entry name" value="DUF1631"/>
</dbReference>
<dbReference type="RefSeq" id="WP_087283496.1">
    <property type="nucleotide sequence ID" value="NZ_CP021455.1"/>
</dbReference>
<gene>
    <name evidence="2" type="ORF">CCO03_18575</name>
</gene>
<sequence length="803" mass="87492">MSDPRPSAQSRFLAIEVRDRFVKEVEKALPSFADIAKRTLQAADVKDGRQAIQMQAASQGLTQNASRWVEGMRQAWQGALSGGETRMGGPVMLPTTLALVGDEEVETRIIASRLSLAVNDMAAQELSDLRVRVRHLDGSQDLSHKDVLHPDVLTRMVIEQWLDVGMSREAWAIVHEPLRAALAQLLTEAYHQANAFLIEQGVLQQIDLRPLMRRAADVGPAGASAGGRSGAAGQPAPGGPAVQTVGGELVAGGGPGLGGWSVAQGSVESVAAMGQQSDVPGTIPGAGGVVHVHGMPSAELETRLLTALTPMLRMRQRAQGVLGQLRRLLSDRIDDFDAAHPLVPSPGLVEALRTKDDGFPATILLQREPGGTVNVGLVARYVDERADKLKKRTDKEGEKAIVEVVALMFQAILAEERIPPVVRVWFARLQIPVLRVAMVDPDFFSSMDHPARQLIDRMGACVLGFDAAGLQGGRLEAEIRRVVQVIEQYPETGKRVFQLVFDEFKKFLTRHLAGGDLTQRVVSIAQQVEQKDALSIQYTIELRKLLDTMPVSDVVREFVFKVWADVMAMGAVRHGGQHAETLALKRTATDLVWAASPKPTSRERTAVIQALPNLLSRLRKGMDMLNLAPDTQEGHIKSLNDAVAQAFLNRANAITTEQIEQLARSLASLEDVVTDDAAGDVMLDPTSIELMLGVDASALEVITHGGSDPSEGMLAWARELEIGQWFQLHHLDQSLQVQYAWRSERGQIHLFTTAAGHSYLIQARRLASFLQAGLIYPTEEEALTVRATRMAIAKLEAEPTRLL</sequence>
<accession>A0A1Y0ERV0</accession>
<proteinExistence type="predicted"/>
<evidence type="ECO:0000313" key="3">
    <source>
        <dbReference type="Proteomes" id="UP000196138"/>
    </source>
</evidence>
<feature type="region of interest" description="Disordered" evidence="1">
    <location>
        <begin position="218"/>
        <end position="240"/>
    </location>
</feature>
<dbReference type="EMBL" id="CP021455">
    <property type="protein sequence ID" value="ARU06395.1"/>
    <property type="molecule type" value="Genomic_DNA"/>
</dbReference>
<dbReference type="Proteomes" id="UP000196138">
    <property type="component" value="Chromosome"/>
</dbReference>
<evidence type="ECO:0000313" key="2">
    <source>
        <dbReference type="EMBL" id="ARU06395.1"/>
    </source>
</evidence>
<feature type="compositionally biased region" description="Low complexity" evidence="1">
    <location>
        <begin position="231"/>
        <end position="240"/>
    </location>
</feature>
<name>A0A1Y0ERV0_9BURK</name>
<evidence type="ECO:0008006" key="4">
    <source>
        <dbReference type="Google" id="ProtNLM"/>
    </source>
</evidence>
<dbReference type="OrthoDB" id="6188167at2"/>
<evidence type="ECO:0000256" key="1">
    <source>
        <dbReference type="SAM" id="MobiDB-lite"/>
    </source>
</evidence>
<reference evidence="2 3" key="1">
    <citation type="submission" date="2017-05" db="EMBL/GenBank/DDBJ databases">
        <authorList>
            <person name="Song R."/>
            <person name="Chenine A.L."/>
            <person name="Ruprecht R.M."/>
        </authorList>
    </citation>
    <scope>NUCLEOTIDE SEQUENCE [LARGE SCALE GENOMIC DNA]</scope>
    <source>
        <strain evidence="2 3">DSM 26136</strain>
    </source>
</reference>
<keyword evidence="3" id="KW-1185">Reference proteome</keyword>
<dbReference type="Pfam" id="PF07793">
    <property type="entry name" value="DUF1631"/>
    <property type="match status" value="1"/>
</dbReference>
<protein>
    <recommendedName>
        <fullName evidence="4">Thymidine phosphorylase</fullName>
    </recommendedName>
</protein>